<dbReference type="Gene3D" id="3.40.190.10">
    <property type="entry name" value="Periplasmic binding protein-like II"/>
    <property type="match status" value="1"/>
</dbReference>
<dbReference type="AlphaFoldDB" id="A0A1V1NSR0"/>
<dbReference type="Proteomes" id="UP000189670">
    <property type="component" value="Unassembled WGS sequence"/>
</dbReference>
<dbReference type="PANTHER" id="PTHR42941">
    <property type="entry name" value="SLL1037 PROTEIN"/>
    <property type="match status" value="1"/>
</dbReference>
<protein>
    <submittedName>
        <fullName evidence="1">TRAP-type transporter, periplasmic solute binding receptor (TAXI family protein)</fullName>
    </submittedName>
</protein>
<name>A0A1V1NSR0_9BACT</name>
<organism evidence="1 2">
    <name type="scientific">Candidatus Magnetoglobus multicellularis str. Araruama</name>
    <dbReference type="NCBI Taxonomy" id="890399"/>
    <lineage>
        <taxon>Bacteria</taxon>
        <taxon>Pseudomonadati</taxon>
        <taxon>Thermodesulfobacteriota</taxon>
        <taxon>Desulfobacteria</taxon>
        <taxon>Desulfobacterales</taxon>
        <taxon>Desulfobacteraceae</taxon>
        <taxon>Candidatus Magnetoglobus</taxon>
    </lineage>
</organism>
<keyword evidence="1" id="KW-0675">Receptor</keyword>
<dbReference type="EMBL" id="ATBP01002639">
    <property type="protein sequence ID" value="ETR65630.1"/>
    <property type="molecule type" value="Genomic_DNA"/>
</dbReference>
<evidence type="ECO:0000313" key="1">
    <source>
        <dbReference type="EMBL" id="ETR65630.1"/>
    </source>
</evidence>
<gene>
    <name evidence="1" type="ORF">OMM_13954</name>
</gene>
<dbReference type="InterPro" id="IPR011852">
    <property type="entry name" value="TRAP_TAXI"/>
</dbReference>
<dbReference type="SUPFAM" id="SSF53850">
    <property type="entry name" value="Periplasmic binding protein-like II"/>
    <property type="match status" value="1"/>
</dbReference>
<dbReference type="Pfam" id="PF16868">
    <property type="entry name" value="NMT1_3"/>
    <property type="match status" value="1"/>
</dbReference>
<feature type="non-terminal residue" evidence="1">
    <location>
        <position position="215"/>
    </location>
</feature>
<comment type="caution">
    <text evidence="1">The sequence shown here is derived from an EMBL/GenBank/DDBJ whole genome shotgun (WGS) entry which is preliminary data.</text>
</comment>
<evidence type="ECO:0000313" key="2">
    <source>
        <dbReference type="Proteomes" id="UP000189670"/>
    </source>
</evidence>
<sequence length="215" mass="23208">MKKVLIFVCIISIGLTEIRYCEENTYLTIGTGSITGLYYITGGAIARIVNSQSKETGLRLNAQSTSGSVYNIESVASGSIELGIVQSDRLFQAVNGTDVWQNTARKNLRAVFGIHPEAVTLIASENAGISAISHLKGKRVNLGHSNSGQRQNAIHALESQGLNYEVDLNSEGYEDYIVPGLIHSNQLDAAFITAGHPTDYFNTICSGKTKVLFIP</sequence>
<dbReference type="PANTHER" id="PTHR42941:SF1">
    <property type="entry name" value="SLL1037 PROTEIN"/>
    <property type="match status" value="1"/>
</dbReference>
<reference evidence="2" key="1">
    <citation type="submission" date="2012-11" db="EMBL/GenBank/DDBJ databases">
        <authorList>
            <person name="Lucero-Rivera Y.E."/>
            <person name="Tovar-Ramirez D."/>
        </authorList>
    </citation>
    <scope>NUCLEOTIDE SEQUENCE [LARGE SCALE GENOMIC DNA]</scope>
    <source>
        <strain evidence="2">Araruama</strain>
    </source>
</reference>
<proteinExistence type="predicted"/>
<dbReference type="NCBIfam" id="TIGR02122">
    <property type="entry name" value="TRAP_TAXI"/>
    <property type="match status" value="1"/>
</dbReference>
<accession>A0A1V1NSR0</accession>